<evidence type="ECO:0000313" key="2">
    <source>
        <dbReference type="EMBL" id="KAF5859126.1"/>
    </source>
</evidence>
<organism evidence="1">
    <name type="scientific">Petromyces alliaceus</name>
    <name type="common">Aspergillus alliaceus</name>
    <dbReference type="NCBI Taxonomy" id="209559"/>
    <lineage>
        <taxon>Eukaryota</taxon>
        <taxon>Fungi</taxon>
        <taxon>Dikarya</taxon>
        <taxon>Ascomycota</taxon>
        <taxon>Pezizomycotina</taxon>
        <taxon>Eurotiomycetes</taxon>
        <taxon>Eurotiomycetidae</taxon>
        <taxon>Eurotiales</taxon>
        <taxon>Aspergillaceae</taxon>
        <taxon>Aspergillus</taxon>
        <taxon>Aspergillus subgen. Circumdati</taxon>
    </lineage>
</organism>
<protein>
    <submittedName>
        <fullName evidence="1">Uncharacterized protein</fullName>
    </submittedName>
</protein>
<proteinExistence type="predicted"/>
<name>A0A5N6FV89_PETAA</name>
<dbReference type="EMBL" id="ML735248">
    <property type="protein sequence ID" value="KAE8391100.1"/>
    <property type="molecule type" value="Genomic_DNA"/>
</dbReference>
<evidence type="ECO:0000313" key="1">
    <source>
        <dbReference type="EMBL" id="KAE8391100.1"/>
    </source>
</evidence>
<dbReference type="EMBL" id="SPNV01000177">
    <property type="protein sequence ID" value="KAF5859126.1"/>
    <property type="molecule type" value="Genomic_DNA"/>
</dbReference>
<accession>A0A5N6FV89</accession>
<gene>
    <name evidence="1" type="ORF">BDV23DRAFT_153734</name>
    <name evidence="2" type="ORF">ETB97_003267</name>
</gene>
<accession>A0A8H6E4G4</accession>
<dbReference type="Proteomes" id="UP000326877">
    <property type="component" value="Unassembled WGS sequence"/>
</dbReference>
<evidence type="ECO:0000313" key="3">
    <source>
        <dbReference type="Proteomes" id="UP000541154"/>
    </source>
</evidence>
<accession>A0A5N7CAE0</accession>
<dbReference type="OrthoDB" id="10558513at2759"/>
<dbReference type="AlphaFoldDB" id="A0A5N6FV89"/>
<dbReference type="Proteomes" id="UP000541154">
    <property type="component" value="Unassembled WGS sequence"/>
</dbReference>
<sequence length="121" mass="12653">MSVSHLLSSALGAAHLVIGILSLGAPIWTTVTLYGVTPEKPVAMATRIGGSRDTLLGGWLLFFCDGDEQRRLSVLLSLINATDAVSAIICCSEGNMPLPIMKSTRAASVLLVALGTLAWCL</sequence>
<reference evidence="1" key="2">
    <citation type="submission" date="2019-04" db="EMBL/GenBank/DDBJ databases">
        <title>Friends and foes A comparative genomics studyof 23 Aspergillus species from section Flavi.</title>
        <authorList>
            <consortium name="DOE Joint Genome Institute"/>
            <person name="Kjaerbolling I."/>
            <person name="Vesth T."/>
            <person name="Frisvad J.C."/>
            <person name="Nybo J.L."/>
            <person name="Theobald S."/>
            <person name="Kildgaard S."/>
            <person name="Isbrandt T."/>
            <person name="Kuo A."/>
            <person name="Sato A."/>
            <person name="Lyhne E.K."/>
            <person name="Kogle M.E."/>
            <person name="Wiebenga A."/>
            <person name="Kun R.S."/>
            <person name="Lubbers R.J."/>
            <person name="Makela M.R."/>
            <person name="Barry K."/>
            <person name="Chovatia M."/>
            <person name="Clum A."/>
            <person name="Daum C."/>
            <person name="Haridas S."/>
            <person name="He G."/>
            <person name="LaButti K."/>
            <person name="Lipzen A."/>
            <person name="Mondo S."/>
            <person name="Riley R."/>
            <person name="Salamov A."/>
            <person name="Simmons B.A."/>
            <person name="Magnuson J.K."/>
            <person name="Henrissat B."/>
            <person name="Mortensen U.H."/>
            <person name="Larsen T.O."/>
            <person name="Devries R.P."/>
            <person name="Grigoriev I.V."/>
            <person name="Machida M."/>
            <person name="Baker S.E."/>
            <person name="Andersen M.R."/>
        </authorList>
    </citation>
    <scope>NUCLEOTIDE SEQUENCE [LARGE SCALE GENOMIC DNA]</scope>
    <source>
        <strain evidence="1">IBT 14317</strain>
    </source>
</reference>
<reference evidence="2 3" key="1">
    <citation type="submission" date="2019-04" db="EMBL/GenBank/DDBJ databases">
        <title>Aspergillus burnettii sp. nov., novel species from soil in southeast Queensland.</title>
        <authorList>
            <person name="Gilchrist C.L.M."/>
            <person name="Pitt J.I."/>
            <person name="Lange L."/>
            <person name="Lacey H.J."/>
            <person name="Vuong D."/>
            <person name="Midgley D.J."/>
            <person name="Greenfield P."/>
            <person name="Bradbury M."/>
            <person name="Lacey E."/>
            <person name="Busk P.K."/>
            <person name="Pilgaard B."/>
            <person name="Chooi Y.H."/>
            <person name="Piggott A.M."/>
        </authorList>
    </citation>
    <scope>NUCLEOTIDE SEQUENCE [LARGE SCALE GENOMIC DNA]</scope>
    <source>
        <strain evidence="2 3">FRR 5400</strain>
    </source>
</reference>
<keyword evidence="3" id="KW-1185">Reference proteome</keyword>